<dbReference type="EMBL" id="CP000828">
    <property type="protein sequence ID" value="ABW25925.1"/>
    <property type="molecule type" value="Genomic_DNA"/>
</dbReference>
<dbReference type="HOGENOM" id="CLU_3283099_0_0_3"/>
<reference evidence="1 2" key="1">
    <citation type="journal article" date="2008" name="Proc. Natl. Acad. Sci. U.S.A.">
        <title>Niche adaptation and genome expansion in the chlorophyll d-producing cyanobacterium Acaryochloris marina.</title>
        <authorList>
            <person name="Swingley W.D."/>
            <person name="Chen M."/>
            <person name="Cheung P.C."/>
            <person name="Conrad A.L."/>
            <person name="Dejesa L.C."/>
            <person name="Hao J."/>
            <person name="Honchak B.M."/>
            <person name="Karbach L.E."/>
            <person name="Kurdoglu A."/>
            <person name="Lahiri S."/>
            <person name="Mastrian S.D."/>
            <person name="Miyashita H."/>
            <person name="Page L."/>
            <person name="Ramakrishna P."/>
            <person name="Satoh S."/>
            <person name="Sattley W.M."/>
            <person name="Shimada Y."/>
            <person name="Taylor H.L."/>
            <person name="Tomo T."/>
            <person name="Tsuchiya T."/>
            <person name="Wang Z.T."/>
            <person name="Raymond J."/>
            <person name="Mimuro M."/>
            <person name="Blankenship R.E."/>
            <person name="Touchman J.W."/>
        </authorList>
    </citation>
    <scope>NUCLEOTIDE SEQUENCE [LARGE SCALE GENOMIC DNA]</scope>
    <source>
        <strain evidence="2">MBIC 11017</strain>
    </source>
</reference>
<gene>
    <name evidence="1" type="ordered locus">AM1_0883</name>
</gene>
<evidence type="ECO:0000313" key="2">
    <source>
        <dbReference type="Proteomes" id="UP000000268"/>
    </source>
</evidence>
<sequence length="40" mass="4770">MPEIILTTGRIHEQSSQYQPKLEGDLTLPLFRYIQIRQRV</sequence>
<dbReference type="Proteomes" id="UP000000268">
    <property type="component" value="Chromosome"/>
</dbReference>
<evidence type="ECO:0000313" key="1">
    <source>
        <dbReference type="EMBL" id="ABW25925.1"/>
    </source>
</evidence>
<proteinExistence type="predicted"/>
<protein>
    <submittedName>
        <fullName evidence="1">Uncharacterized protein</fullName>
    </submittedName>
</protein>
<name>B0BYP0_ACAM1</name>
<accession>B0BYP0</accession>
<organism evidence="1 2">
    <name type="scientific">Acaryochloris marina (strain MBIC 11017)</name>
    <dbReference type="NCBI Taxonomy" id="329726"/>
    <lineage>
        <taxon>Bacteria</taxon>
        <taxon>Bacillati</taxon>
        <taxon>Cyanobacteriota</taxon>
        <taxon>Cyanophyceae</taxon>
        <taxon>Acaryochloridales</taxon>
        <taxon>Acaryochloridaceae</taxon>
        <taxon>Acaryochloris</taxon>
    </lineage>
</organism>
<keyword evidence="2" id="KW-1185">Reference proteome</keyword>
<dbReference type="AlphaFoldDB" id="B0BYP0"/>
<dbReference type="KEGG" id="amr:AM1_0883"/>